<keyword evidence="1" id="KW-0175">Coiled coil</keyword>
<feature type="transmembrane region" description="Helical" evidence="3">
    <location>
        <begin position="7"/>
        <end position="25"/>
    </location>
</feature>
<dbReference type="RefSeq" id="WP_145246304.1">
    <property type="nucleotide sequence ID" value="NZ_CP036278.1"/>
</dbReference>
<dbReference type="EMBL" id="CP036278">
    <property type="protein sequence ID" value="QDU55441.1"/>
    <property type="molecule type" value="Genomic_DNA"/>
</dbReference>
<dbReference type="InterPro" id="IPR014717">
    <property type="entry name" value="Transl_elong_EF1B/ribsomal_bS6"/>
</dbReference>
<dbReference type="OrthoDB" id="278280at2"/>
<protein>
    <recommendedName>
        <fullName evidence="6">Pilus assembly protein, PilO</fullName>
    </recommendedName>
</protein>
<evidence type="ECO:0000256" key="3">
    <source>
        <dbReference type="SAM" id="Phobius"/>
    </source>
</evidence>
<accession>A0A518AL55</accession>
<keyword evidence="3" id="KW-0472">Membrane</keyword>
<reference evidence="4 5" key="1">
    <citation type="submission" date="2019-02" db="EMBL/GenBank/DDBJ databases">
        <title>Deep-cultivation of Planctomycetes and their phenomic and genomic characterization uncovers novel biology.</title>
        <authorList>
            <person name="Wiegand S."/>
            <person name="Jogler M."/>
            <person name="Boedeker C."/>
            <person name="Pinto D."/>
            <person name="Vollmers J."/>
            <person name="Rivas-Marin E."/>
            <person name="Kohn T."/>
            <person name="Peeters S.H."/>
            <person name="Heuer A."/>
            <person name="Rast P."/>
            <person name="Oberbeckmann S."/>
            <person name="Bunk B."/>
            <person name="Jeske O."/>
            <person name="Meyerdierks A."/>
            <person name="Storesund J.E."/>
            <person name="Kallscheuer N."/>
            <person name="Luecker S."/>
            <person name="Lage O.M."/>
            <person name="Pohl T."/>
            <person name="Merkel B.J."/>
            <person name="Hornburger P."/>
            <person name="Mueller R.-W."/>
            <person name="Bruemmer F."/>
            <person name="Labrenz M."/>
            <person name="Spormann A.M."/>
            <person name="Op den Camp H."/>
            <person name="Overmann J."/>
            <person name="Amann R."/>
            <person name="Jetten M.S.M."/>
            <person name="Mascher T."/>
            <person name="Medema M.H."/>
            <person name="Devos D.P."/>
            <person name="Kaster A.-K."/>
            <person name="Ovreas L."/>
            <person name="Rohde M."/>
            <person name="Galperin M.Y."/>
            <person name="Jogler C."/>
        </authorList>
    </citation>
    <scope>NUCLEOTIDE SEQUENCE [LARGE SCALE GENOMIC DNA]</scope>
    <source>
        <strain evidence="4 5">Pan181</strain>
    </source>
</reference>
<sequence length="322" mass="35895">MNDREKKLAAAVGVIFALWGCYWGWNKYSDWKQTAQKSLTSAQNSLQEAELDKLKAEDAVKQLNEWRNQSLPADPAKAQAQYRGWLVEQLQDARLDVDNVTPRRVTGRSDAYEPVSYQVEATGKLDSVVKFLDTFYRSDLLHKISSLRLTPRDGSSELSVSLSVEALVVDGTERTEGLSEGTSDRLKLASSKEYLDRIVGRNPFAEYKDPPPKLPDRVVTTSQPEPRQPAPKPSFNHAEFATVTGFVSDGDDYQAWVWAKTLEDERLRVKRGDAIEVGEFKGTVVDVFKQELVVETPEGLIAFRLGDTLLEGRIMASAPAGG</sequence>
<dbReference type="Proteomes" id="UP000315750">
    <property type="component" value="Chromosome"/>
</dbReference>
<feature type="coiled-coil region" evidence="1">
    <location>
        <begin position="32"/>
        <end position="66"/>
    </location>
</feature>
<feature type="region of interest" description="Disordered" evidence="2">
    <location>
        <begin position="203"/>
        <end position="235"/>
    </location>
</feature>
<gene>
    <name evidence="4" type="ORF">Pan181_16300</name>
</gene>
<evidence type="ECO:0000256" key="2">
    <source>
        <dbReference type="SAM" id="MobiDB-lite"/>
    </source>
</evidence>
<keyword evidence="3" id="KW-1133">Transmembrane helix</keyword>
<evidence type="ECO:0000256" key="1">
    <source>
        <dbReference type="SAM" id="Coils"/>
    </source>
</evidence>
<proteinExistence type="predicted"/>
<evidence type="ECO:0000313" key="5">
    <source>
        <dbReference type="Proteomes" id="UP000315750"/>
    </source>
</evidence>
<keyword evidence="5" id="KW-1185">Reference proteome</keyword>
<evidence type="ECO:0000313" key="4">
    <source>
        <dbReference type="EMBL" id="QDU55441.1"/>
    </source>
</evidence>
<dbReference type="AlphaFoldDB" id="A0A518AL55"/>
<dbReference type="Gene3D" id="3.30.70.60">
    <property type="match status" value="1"/>
</dbReference>
<name>A0A518AL55_9BACT</name>
<feature type="compositionally biased region" description="Basic and acidic residues" evidence="2">
    <location>
        <begin position="206"/>
        <end position="216"/>
    </location>
</feature>
<keyword evidence="3" id="KW-0812">Transmembrane</keyword>
<evidence type="ECO:0008006" key="6">
    <source>
        <dbReference type="Google" id="ProtNLM"/>
    </source>
</evidence>
<dbReference type="KEGG" id="amuc:Pan181_16300"/>
<organism evidence="4 5">
    <name type="scientific">Aeoliella mucimassa</name>
    <dbReference type="NCBI Taxonomy" id="2527972"/>
    <lineage>
        <taxon>Bacteria</taxon>
        <taxon>Pseudomonadati</taxon>
        <taxon>Planctomycetota</taxon>
        <taxon>Planctomycetia</taxon>
        <taxon>Pirellulales</taxon>
        <taxon>Lacipirellulaceae</taxon>
        <taxon>Aeoliella</taxon>
    </lineage>
</organism>